<dbReference type="Proteomes" id="UP000619479">
    <property type="component" value="Unassembled WGS sequence"/>
</dbReference>
<evidence type="ECO:0000256" key="1">
    <source>
        <dbReference type="SAM" id="Phobius"/>
    </source>
</evidence>
<organism evidence="2 3">
    <name type="scientific">Actinoplanes cyaneus</name>
    <dbReference type="NCBI Taxonomy" id="52696"/>
    <lineage>
        <taxon>Bacteria</taxon>
        <taxon>Bacillati</taxon>
        <taxon>Actinomycetota</taxon>
        <taxon>Actinomycetes</taxon>
        <taxon>Micromonosporales</taxon>
        <taxon>Micromonosporaceae</taxon>
        <taxon>Actinoplanes</taxon>
    </lineage>
</organism>
<gene>
    <name evidence="2" type="ORF">Acy02nite_47850</name>
</gene>
<keyword evidence="1" id="KW-0812">Transmembrane</keyword>
<feature type="transmembrane region" description="Helical" evidence="1">
    <location>
        <begin position="25"/>
        <end position="46"/>
    </location>
</feature>
<name>A0A919M8W6_9ACTN</name>
<evidence type="ECO:0000313" key="2">
    <source>
        <dbReference type="EMBL" id="GID66904.1"/>
    </source>
</evidence>
<keyword evidence="1" id="KW-0472">Membrane</keyword>
<reference evidence="2" key="1">
    <citation type="submission" date="2021-01" db="EMBL/GenBank/DDBJ databases">
        <title>Whole genome shotgun sequence of Actinoplanes cyaneus NBRC 14990.</title>
        <authorList>
            <person name="Komaki H."/>
            <person name="Tamura T."/>
        </authorList>
    </citation>
    <scope>NUCLEOTIDE SEQUENCE</scope>
    <source>
        <strain evidence="2">NBRC 14990</strain>
    </source>
</reference>
<accession>A0A919M8W6</accession>
<dbReference type="AlphaFoldDB" id="A0A919M8W6"/>
<evidence type="ECO:0000313" key="3">
    <source>
        <dbReference type="Proteomes" id="UP000619479"/>
    </source>
</evidence>
<comment type="caution">
    <text evidence="2">The sequence shown here is derived from an EMBL/GenBank/DDBJ whole genome shotgun (WGS) entry which is preliminary data.</text>
</comment>
<sequence>MPVDAGRAAVAGVPFGTVLSLPGGEIGYCVLVGLFAFTGTLPRALARREV</sequence>
<keyword evidence="3" id="KW-1185">Reference proteome</keyword>
<dbReference type="EMBL" id="BOMH01000036">
    <property type="protein sequence ID" value="GID66904.1"/>
    <property type="molecule type" value="Genomic_DNA"/>
</dbReference>
<protein>
    <submittedName>
        <fullName evidence="2">Uncharacterized protein</fullName>
    </submittedName>
</protein>
<proteinExistence type="predicted"/>
<keyword evidence="1" id="KW-1133">Transmembrane helix</keyword>